<evidence type="ECO:0000313" key="6">
    <source>
        <dbReference type="Proteomes" id="UP000029264"/>
    </source>
</evidence>
<protein>
    <submittedName>
        <fullName evidence="5">GntR family transcriptional regulator</fullName>
    </submittedName>
</protein>
<dbReference type="InterPro" id="IPR008920">
    <property type="entry name" value="TF_FadR/GntR_C"/>
</dbReference>
<keyword evidence="3" id="KW-0804">Transcription</keyword>
<comment type="caution">
    <text evidence="5">The sequence shown here is derived from an EMBL/GenBank/DDBJ whole genome shotgun (WGS) entry which is preliminary data.</text>
</comment>
<evidence type="ECO:0000256" key="1">
    <source>
        <dbReference type="ARBA" id="ARBA00023015"/>
    </source>
</evidence>
<dbReference type="GO" id="GO:0003677">
    <property type="term" value="F:DNA binding"/>
    <property type="evidence" value="ECO:0007669"/>
    <property type="project" value="UniProtKB-KW"/>
</dbReference>
<organism evidence="5 6">
    <name type="scientific">Shewanella mangrovi</name>
    <dbReference type="NCBI Taxonomy" id="1515746"/>
    <lineage>
        <taxon>Bacteria</taxon>
        <taxon>Pseudomonadati</taxon>
        <taxon>Pseudomonadota</taxon>
        <taxon>Gammaproteobacteria</taxon>
        <taxon>Alteromonadales</taxon>
        <taxon>Shewanellaceae</taxon>
        <taxon>Shewanella</taxon>
    </lineage>
</organism>
<dbReference type="eggNOG" id="COG2186">
    <property type="taxonomic scope" value="Bacteria"/>
</dbReference>
<evidence type="ECO:0000313" key="5">
    <source>
        <dbReference type="EMBL" id="KFZ39001.1"/>
    </source>
</evidence>
<dbReference type="Proteomes" id="UP000029264">
    <property type="component" value="Unassembled WGS sequence"/>
</dbReference>
<dbReference type="InterPro" id="IPR011711">
    <property type="entry name" value="GntR_C"/>
</dbReference>
<dbReference type="InterPro" id="IPR036390">
    <property type="entry name" value="WH_DNA-bd_sf"/>
</dbReference>
<evidence type="ECO:0000256" key="2">
    <source>
        <dbReference type="ARBA" id="ARBA00023125"/>
    </source>
</evidence>
<keyword evidence="1" id="KW-0805">Transcription regulation</keyword>
<dbReference type="SUPFAM" id="SSF46785">
    <property type="entry name" value="Winged helix' DNA-binding domain"/>
    <property type="match status" value="1"/>
</dbReference>
<evidence type="ECO:0000259" key="4">
    <source>
        <dbReference type="PROSITE" id="PS50949"/>
    </source>
</evidence>
<dbReference type="PRINTS" id="PR00035">
    <property type="entry name" value="HTHGNTR"/>
</dbReference>
<dbReference type="InterPro" id="IPR036388">
    <property type="entry name" value="WH-like_DNA-bd_sf"/>
</dbReference>
<dbReference type="SUPFAM" id="SSF48008">
    <property type="entry name" value="GntR ligand-binding domain-like"/>
    <property type="match status" value="1"/>
</dbReference>
<gene>
    <name evidence="5" type="ORF">HR45_00965</name>
</gene>
<dbReference type="EMBL" id="JPEO01000001">
    <property type="protein sequence ID" value="KFZ39001.1"/>
    <property type="molecule type" value="Genomic_DNA"/>
</dbReference>
<dbReference type="Gene3D" id="1.20.120.530">
    <property type="entry name" value="GntR ligand-binding domain-like"/>
    <property type="match status" value="1"/>
</dbReference>
<accession>A0A094K2U5</accession>
<dbReference type="PANTHER" id="PTHR43537:SF44">
    <property type="entry name" value="GNTR FAMILY REGULATORY PROTEIN"/>
    <property type="match status" value="1"/>
</dbReference>
<dbReference type="CDD" id="cd07377">
    <property type="entry name" value="WHTH_GntR"/>
    <property type="match status" value="1"/>
</dbReference>
<feature type="domain" description="HTH gntR-type" evidence="4">
    <location>
        <begin position="7"/>
        <end position="75"/>
    </location>
</feature>
<reference evidence="5 6" key="1">
    <citation type="submission" date="2014-06" db="EMBL/GenBank/DDBJ databases">
        <title>Shewanella sp. YQH10.</title>
        <authorList>
            <person name="Liu Y."/>
            <person name="Zeng R."/>
        </authorList>
    </citation>
    <scope>NUCLEOTIDE SEQUENCE [LARGE SCALE GENOMIC DNA]</scope>
    <source>
        <strain evidence="5 6">YQH10</strain>
    </source>
</reference>
<keyword evidence="6" id="KW-1185">Reference proteome</keyword>
<dbReference type="Pfam" id="PF00392">
    <property type="entry name" value="GntR"/>
    <property type="match status" value="1"/>
</dbReference>
<dbReference type="RefSeq" id="WP_037438787.1">
    <property type="nucleotide sequence ID" value="NZ_JPEO01000001.1"/>
</dbReference>
<dbReference type="GO" id="GO:0003700">
    <property type="term" value="F:DNA-binding transcription factor activity"/>
    <property type="evidence" value="ECO:0007669"/>
    <property type="project" value="InterPro"/>
</dbReference>
<proteinExistence type="predicted"/>
<dbReference type="SMART" id="SM00895">
    <property type="entry name" value="FCD"/>
    <property type="match status" value="1"/>
</dbReference>
<dbReference type="PROSITE" id="PS50949">
    <property type="entry name" value="HTH_GNTR"/>
    <property type="match status" value="1"/>
</dbReference>
<dbReference type="InterPro" id="IPR000524">
    <property type="entry name" value="Tscrpt_reg_HTH_GntR"/>
</dbReference>
<name>A0A094K2U5_9GAMM</name>
<dbReference type="Pfam" id="PF07729">
    <property type="entry name" value="FCD"/>
    <property type="match status" value="1"/>
</dbReference>
<sequence length="239" mass="26216">MARLENLNLSQRVTNELGKAIVAGKYNINTGLPTEAQLCDMYGISRTAIREAVKMLAAKGLISSRPRQGIRVESPSNWNLYDTSVLNWMLESGPSLQVLKEFLQVRLAIEPQAAALAAQYGKDEDIANIAAALEDMRKAAKTPNQTLHESDLAFHTSILQASGNRFFFHLRDFINTALGVSIQHTTPAKGSDVSVAEDHAVIYDAIAARQPEVARKQMNALIEEAMAVIENELNSKLEA</sequence>
<dbReference type="STRING" id="1515746.HR45_00965"/>
<keyword evidence="2" id="KW-0238">DNA-binding</keyword>
<evidence type="ECO:0000256" key="3">
    <source>
        <dbReference type="ARBA" id="ARBA00023163"/>
    </source>
</evidence>
<dbReference type="AlphaFoldDB" id="A0A094K2U5"/>
<dbReference type="OrthoDB" id="9028214at2"/>
<dbReference type="PANTHER" id="PTHR43537">
    <property type="entry name" value="TRANSCRIPTIONAL REGULATOR, GNTR FAMILY"/>
    <property type="match status" value="1"/>
</dbReference>
<dbReference type="SMART" id="SM00345">
    <property type="entry name" value="HTH_GNTR"/>
    <property type="match status" value="1"/>
</dbReference>
<dbReference type="Gene3D" id="1.10.10.10">
    <property type="entry name" value="Winged helix-like DNA-binding domain superfamily/Winged helix DNA-binding domain"/>
    <property type="match status" value="1"/>
</dbReference>